<evidence type="ECO:0000313" key="7">
    <source>
        <dbReference type="EMBL" id="PWJ17537.1"/>
    </source>
</evidence>
<evidence type="ECO:0000256" key="1">
    <source>
        <dbReference type="ARBA" id="ARBA00011028"/>
    </source>
</evidence>
<accession>A0A2Y9AWH1</accession>
<dbReference type="PRINTS" id="PR00691">
    <property type="entry name" value="ADHESINB"/>
</dbReference>
<dbReference type="GO" id="GO:0046872">
    <property type="term" value="F:metal ion binding"/>
    <property type="evidence" value="ECO:0007669"/>
    <property type="project" value="InterPro"/>
</dbReference>
<dbReference type="OrthoDB" id="9793396at2"/>
<dbReference type="Pfam" id="PF01297">
    <property type="entry name" value="ZnuA"/>
    <property type="match status" value="1"/>
</dbReference>
<dbReference type="GO" id="GO:0007155">
    <property type="term" value="P:cell adhesion"/>
    <property type="evidence" value="ECO:0007669"/>
    <property type="project" value="InterPro"/>
</dbReference>
<evidence type="ECO:0000313" key="10">
    <source>
        <dbReference type="Proteomes" id="UP000251571"/>
    </source>
</evidence>
<keyword evidence="5" id="KW-0406">Ion transport</keyword>
<evidence type="ECO:0000256" key="5">
    <source>
        <dbReference type="ARBA" id="ARBA00022906"/>
    </source>
</evidence>
<protein>
    <recommendedName>
        <fullName evidence="2">High-affinity zinc uptake system protein ZnuA</fullName>
    </recommendedName>
</protein>
<evidence type="ECO:0000256" key="3">
    <source>
        <dbReference type="ARBA" id="ARBA00022448"/>
    </source>
</evidence>
<dbReference type="PANTHER" id="PTHR42953">
    <property type="entry name" value="HIGH-AFFINITY ZINC UPTAKE SYSTEM PROTEIN ZNUA-RELATED"/>
    <property type="match status" value="1"/>
</dbReference>
<dbReference type="AlphaFoldDB" id="A0A2Y9AWH1"/>
<evidence type="ECO:0000256" key="6">
    <source>
        <dbReference type="RuleBase" id="RU003512"/>
    </source>
</evidence>
<dbReference type="Proteomes" id="UP000245839">
    <property type="component" value="Unassembled WGS sequence"/>
</dbReference>
<evidence type="ECO:0000256" key="2">
    <source>
        <dbReference type="ARBA" id="ARBA00015915"/>
    </source>
</evidence>
<dbReference type="PANTHER" id="PTHR42953:SF3">
    <property type="entry name" value="HIGH-AFFINITY ZINC UPTAKE SYSTEM PROTEIN ZNUA"/>
    <property type="match status" value="1"/>
</dbReference>
<gene>
    <name evidence="7" type="ORF">BCF38_106148</name>
    <name evidence="8" type="ORF">SAMN05421539_106148</name>
</gene>
<evidence type="ECO:0000313" key="9">
    <source>
        <dbReference type="Proteomes" id="UP000245839"/>
    </source>
</evidence>
<dbReference type="RefSeq" id="WP_109564956.1">
    <property type="nucleotide sequence ID" value="NZ_QGDJ01000006.1"/>
</dbReference>
<keyword evidence="5" id="KW-0862">Zinc</keyword>
<comment type="similarity">
    <text evidence="1 6">Belongs to the bacterial solute-binding protein 9 family.</text>
</comment>
<dbReference type="InterPro" id="IPR006128">
    <property type="entry name" value="Lipoprotein_PsaA-like"/>
</dbReference>
<name>A0A2Y9AWH1_9RHOB</name>
<evidence type="ECO:0000313" key="8">
    <source>
        <dbReference type="EMBL" id="SSA47678.1"/>
    </source>
</evidence>
<dbReference type="Gene3D" id="3.40.50.1980">
    <property type="entry name" value="Nitrogenase molybdenum iron protein domain"/>
    <property type="match status" value="2"/>
</dbReference>
<organism evidence="8 10">
    <name type="scientific">Jannaschia seohaensis</name>
    <dbReference type="NCBI Taxonomy" id="475081"/>
    <lineage>
        <taxon>Bacteria</taxon>
        <taxon>Pseudomonadati</taxon>
        <taxon>Pseudomonadota</taxon>
        <taxon>Alphaproteobacteria</taxon>
        <taxon>Rhodobacterales</taxon>
        <taxon>Roseobacteraceae</taxon>
        <taxon>Jannaschia</taxon>
    </lineage>
</organism>
<proteinExistence type="inferred from homology"/>
<keyword evidence="4" id="KW-0732">Signal</keyword>
<keyword evidence="3 6" id="KW-0813">Transport</keyword>
<keyword evidence="5" id="KW-0864">Zinc transport</keyword>
<dbReference type="GO" id="GO:0006829">
    <property type="term" value="P:zinc ion transport"/>
    <property type="evidence" value="ECO:0007669"/>
    <property type="project" value="UniProtKB-KW"/>
</dbReference>
<keyword evidence="9" id="KW-1185">Reference proteome</keyword>
<reference evidence="7 9" key="2">
    <citation type="submission" date="2018-03" db="EMBL/GenBank/DDBJ databases">
        <title>Genomic Encyclopedia of Archaeal and Bacterial Type Strains, Phase II (KMG-II): from individual species to whole genera.</title>
        <authorList>
            <person name="Goeker M."/>
        </authorList>
    </citation>
    <scope>NUCLEOTIDE SEQUENCE [LARGE SCALE GENOMIC DNA]</scope>
    <source>
        <strain evidence="7 9">DSM 25227</strain>
    </source>
</reference>
<dbReference type="PRINTS" id="PR00690">
    <property type="entry name" value="ADHESNFAMILY"/>
</dbReference>
<dbReference type="InterPro" id="IPR006127">
    <property type="entry name" value="ZnuA-like"/>
</dbReference>
<reference evidence="8 10" key="1">
    <citation type="submission" date="2016-10" db="EMBL/GenBank/DDBJ databases">
        <authorList>
            <person name="Cai Z."/>
        </authorList>
    </citation>
    <scope>NUCLEOTIDE SEQUENCE [LARGE SCALE GENOMIC DNA]</scope>
    <source>
        <strain evidence="8 10">DSM 25227</strain>
    </source>
</reference>
<dbReference type="Proteomes" id="UP000251571">
    <property type="component" value="Unassembled WGS sequence"/>
</dbReference>
<dbReference type="EMBL" id="QGDJ01000006">
    <property type="protein sequence ID" value="PWJ17537.1"/>
    <property type="molecule type" value="Genomic_DNA"/>
</dbReference>
<dbReference type="InterPro" id="IPR050492">
    <property type="entry name" value="Bact_metal-bind_prot9"/>
</dbReference>
<dbReference type="InterPro" id="IPR006129">
    <property type="entry name" value="AdhesinB"/>
</dbReference>
<dbReference type="EMBL" id="UETC01000006">
    <property type="protein sequence ID" value="SSA47678.1"/>
    <property type="molecule type" value="Genomic_DNA"/>
</dbReference>
<evidence type="ECO:0000256" key="4">
    <source>
        <dbReference type="ARBA" id="ARBA00022729"/>
    </source>
</evidence>
<sequence>MRALAFLALLAAPAWGQDRPVIVADSYAVAQFAQALAGDAAEVRLAVPEGRDPASWRPSLSEIVEIQAADLIVLNGAGLSDWTTRAALPRSRTVDTARTLSDALIATDTITHSHGAEGSHSHEGIDPHIWLDLDLAAEQAEALAAAMARALPDGPVAANLDALLAELDRLDAAGDALVEGMPVPAITSHPRYAYLGRAYGLQVTELDWGAGVAPEAAQLAELERAAAETGARLLIWEAEPPAAARDAVAALGLAQAVVPALAIPPAEGDFVSAVEAGLVALAEALAAVSP</sequence>
<dbReference type="SUPFAM" id="SSF53807">
    <property type="entry name" value="Helical backbone' metal receptor"/>
    <property type="match status" value="1"/>
</dbReference>